<sequence length="135" mass="14796">MTTKQKQSTLLNIALWTAQVVLAVSLIWAATMKLFRPADQLATMWPWTAEHTNLVKLTGVLDLLSGIGLVLPTLLHIQPKLTRYAAYGTVALMVAASLFHLTRGEASQIGVNIFFALLAIFVAWGRQAPLQQGIK</sequence>
<dbReference type="STRING" id="504472.Slin_5906"/>
<dbReference type="Proteomes" id="UP000002028">
    <property type="component" value="Chromosome"/>
</dbReference>
<reference evidence="6 7" key="1">
    <citation type="journal article" date="2010" name="Stand. Genomic Sci.">
        <title>Complete genome sequence of Spirosoma linguale type strain (1).</title>
        <authorList>
            <person name="Lail K."/>
            <person name="Sikorski J."/>
            <person name="Saunders E."/>
            <person name="Lapidus A."/>
            <person name="Glavina Del Rio T."/>
            <person name="Copeland A."/>
            <person name="Tice H."/>
            <person name="Cheng J.-F."/>
            <person name="Lucas S."/>
            <person name="Nolan M."/>
            <person name="Bruce D."/>
            <person name="Goodwin L."/>
            <person name="Pitluck S."/>
            <person name="Ivanova N."/>
            <person name="Mavromatis K."/>
            <person name="Ovchinnikova G."/>
            <person name="Pati A."/>
            <person name="Chen A."/>
            <person name="Palaniappan K."/>
            <person name="Land M."/>
            <person name="Hauser L."/>
            <person name="Chang Y.-J."/>
            <person name="Jeffries C.D."/>
            <person name="Chain P."/>
            <person name="Brettin T."/>
            <person name="Detter J.C."/>
            <person name="Schuetze A."/>
            <person name="Rohde M."/>
            <person name="Tindall B.J."/>
            <person name="Goeker M."/>
            <person name="Bristow J."/>
            <person name="Eisen J.A."/>
            <person name="Markowitz V."/>
            <person name="Hugenholtz P."/>
            <person name="Kyrpides N.C."/>
            <person name="Klenk H.-P."/>
            <person name="Chen F."/>
        </authorList>
    </citation>
    <scope>NUCLEOTIDE SEQUENCE [LARGE SCALE GENOMIC DNA]</scope>
    <source>
        <strain evidence="7">ATCC 33905 / DSM 74 / LMG 10896 / Claus 1</strain>
    </source>
</reference>
<organism evidence="6 7">
    <name type="scientific">Spirosoma linguale (strain ATCC 33905 / DSM 74 / LMG 10896 / Claus 1)</name>
    <dbReference type="NCBI Taxonomy" id="504472"/>
    <lineage>
        <taxon>Bacteria</taxon>
        <taxon>Pseudomonadati</taxon>
        <taxon>Bacteroidota</taxon>
        <taxon>Cytophagia</taxon>
        <taxon>Cytophagales</taxon>
        <taxon>Cytophagaceae</taxon>
        <taxon>Spirosoma</taxon>
    </lineage>
</organism>
<dbReference type="GO" id="GO:0016020">
    <property type="term" value="C:membrane"/>
    <property type="evidence" value="ECO:0007669"/>
    <property type="project" value="UniProtKB-SubCell"/>
</dbReference>
<gene>
    <name evidence="6" type="ordered locus">Slin_5906</name>
</gene>
<feature type="transmembrane region" description="Helical" evidence="5">
    <location>
        <begin position="107"/>
        <end position="125"/>
    </location>
</feature>
<dbReference type="InterPro" id="IPR032808">
    <property type="entry name" value="DoxX"/>
</dbReference>
<evidence type="ECO:0000256" key="3">
    <source>
        <dbReference type="ARBA" id="ARBA00022989"/>
    </source>
</evidence>
<keyword evidence="4 5" id="KW-0472">Membrane</keyword>
<evidence type="ECO:0000256" key="5">
    <source>
        <dbReference type="SAM" id="Phobius"/>
    </source>
</evidence>
<evidence type="ECO:0000256" key="4">
    <source>
        <dbReference type="ARBA" id="ARBA00023136"/>
    </source>
</evidence>
<feature type="transmembrane region" description="Helical" evidence="5">
    <location>
        <begin position="84"/>
        <end position="101"/>
    </location>
</feature>
<proteinExistence type="predicted"/>
<dbReference type="HOGENOM" id="CLU_126433_0_0_10"/>
<dbReference type="KEGG" id="sli:Slin_5906"/>
<evidence type="ECO:0008006" key="8">
    <source>
        <dbReference type="Google" id="ProtNLM"/>
    </source>
</evidence>
<keyword evidence="2 5" id="KW-0812">Transmembrane</keyword>
<evidence type="ECO:0000313" key="7">
    <source>
        <dbReference type="Proteomes" id="UP000002028"/>
    </source>
</evidence>
<comment type="subcellular location">
    <subcellularLocation>
        <location evidence="1">Membrane</location>
        <topology evidence="1">Multi-pass membrane protein</topology>
    </subcellularLocation>
</comment>
<dbReference type="EMBL" id="CP001769">
    <property type="protein sequence ID" value="ADB41868.1"/>
    <property type="molecule type" value="Genomic_DNA"/>
</dbReference>
<dbReference type="Pfam" id="PF13564">
    <property type="entry name" value="DoxX_2"/>
    <property type="match status" value="1"/>
</dbReference>
<keyword evidence="7" id="KW-1185">Reference proteome</keyword>
<dbReference type="RefSeq" id="WP_012930358.1">
    <property type="nucleotide sequence ID" value="NC_013730.1"/>
</dbReference>
<feature type="transmembrane region" description="Helical" evidence="5">
    <location>
        <begin position="53"/>
        <end position="77"/>
    </location>
</feature>
<dbReference type="AlphaFoldDB" id="D2QST6"/>
<evidence type="ECO:0000313" key="6">
    <source>
        <dbReference type="EMBL" id="ADB41868.1"/>
    </source>
</evidence>
<evidence type="ECO:0000256" key="2">
    <source>
        <dbReference type="ARBA" id="ARBA00022692"/>
    </source>
</evidence>
<keyword evidence="3 5" id="KW-1133">Transmembrane helix</keyword>
<evidence type="ECO:0000256" key="1">
    <source>
        <dbReference type="ARBA" id="ARBA00004141"/>
    </source>
</evidence>
<protein>
    <recommendedName>
        <fullName evidence="8">DoxX family protein</fullName>
    </recommendedName>
</protein>
<dbReference type="eggNOG" id="ENOG5032SPK">
    <property type="taxonomic scope" value="Bacteria"/>
</dbReference>
<accession>D2QST6</accession>
<name>D2QST6_SPILD</name>